<reference evidence="2" key="1">
    <citation type="submission" date="2018-02" db="EMBL/GenBank/DDBJ databases">
        <title>Rhizophora mucronata_Transcriptome.</title>
        <authorList>
            <person name="Meera S.P."/>
            <person name="Sreeshan A."/>
            <person name="Augustine A."/>
        </authorList>
    </citation>
    <scope>NUCLEOTIDE SEQUENCE</scope>
    <source>
        <tissue evidence="2">Leaf</tissue>
    </source>
</reference>
<keyword evidence="1" id="KW-0472">Membrane</keyword>
<keyword evidence="1" id="KW-0812">Transmembrane</keyword>
<evidence type="ECO:0000256" key="1">
    <source>
        <dbReference type="SAM" id="Phobius"/>
    </source>
</evidence>
<dbReference type="AlphaFoldDB" id="A0A2P2PXG7"/>
<feature type="transmembrane region" description="Helical" evidence="1">
    <location>
        <begin position="14"/>
        <end position="35"/>
    </location>
</feature>
<accession>A0A2P2PXG7</accession>
<sequence length="38" mass="4696">MNLLIENAYLWKPYLFGFVIFFFFPDQQLIAFFFYSGF</sequence>
<name>A0A2P2PXG7_RHIMU</name>
<organism evidence="2">
    <name type="scientific">Rhizophora mucronata</name>
    <name type="common">Asiatic mangrove</name>
    <dbReference type="NCBI Taxonomy" id="61149"/>
    <lineage>
        <taxon>Eukaryota</taxon>
        <taxon>Viridiplantae</taxon>
        <taxon>Streptophyta</taxon>
        <taxon>Embryophyta</taxon>
        <taxon>Tracheophyta</taxon>
        <taxon>Spermatophyta</taxon>
        <taxon>Magnoliopsida</taxon>
        <taxon>eudicotyledons</taxon>
        <taxon>Gunneridae</taxon>
        <taxon>Pentapetalae</taxon>
        <taxon>rosids</taxon>
        <taxon>fabids</taxon>
        <taxon>Malpighiales</taxon>
        <taxon>Rhizophoraceae</taxon>
        <taxon>Rhizophora</taxon>
    </lineage>
</organism>
<proteinExistence type="predicted"/>
<keyword evidence="1" id="KW-1133">Transmembrane helix</keyword>
<evidence type="ECO:0000313" key="2">
    <source>
        <dbReference type="EMBL" id="MBX59421.1"/>
    </source>
</evidence>
<dbReference type="EMBL" id="GGEC01078937">
    <property type="protein sequence ID" value="MBX59421.1"/>
    <property type="molecule type" value="Transcribed_RNA"/>
</dbReference>
<protein>
    <submittedName>
        <fullName evidence="2">Uncharacterized protein</fullName>
    </submittedName>
</protein>